<feature type="domain" description="C2H2-type" evidence="7">
    <location>
        <begin position="224"/>
        <end position="244"/>
    </location>
</feature>
<dbReference type="PROSITE" id="PS00028">
    <property type="entry name" value="ZINC_FINGER_C2H2_1"/>
    <property type="match status" value="2"/>
</dbReference>
<evidence type="ECO:0000256" key="1">
    <source>
        <dbReference type="ARBA" id="ARBA00022723"/>
    </source>
</evidence>
<evidence type="ECO:0000313" key="8">
    <source>
        <dbReference type="EMBL" id="CBY09685.1"/>
    </source>
</evidence>
<keyword evidence="3 5" id="KW-0863">Zinc-finger</keyword>
<feature type="region of interest" description="Disordered" evidence="6">
    <location>
        <begin position="34"/>
        <end position="53"/>
    </location>
</feature>
<keyword evidence="10" id="KW-1185">Reference proteome</keyword>
<proteinExistence type="predicted"/>
<dbReference type="EMBL" id="FN653047">
    <property type="protein sequence ID" value="CBY09685.1"/>
    <property type="molecule type" value="Genomic_DNA"/>
</dbReference>
<organism evidence="8">
    <name type="scientific">Oikopleura dioica</name>
    <name type="common">Tunicate</name>
    <dbReference type="NCBI Taxonomy" id="34765"/>
    <lineage>
        <taxon>Eukaryota</taxon>
        <taxon>Metazoa</taxon>
        <taxon>Chordata</taxon>
        <taxon>Tunicata</taxon>
        <taxon>Appendicularia</taxon>
        <taxon>Copelata</taxon>
        <taxon>Oikopleuridae</taxon>
        <taxon>Oikopleura</taxon>
    </lineage>
</organism>
<keyword evidence="1" id="KW-0479">Metal-binding</keyword>
<dbReference type="OrthoDB" id="8922241at2759"/>
<evidence type="ECO:0000313" key="10">
    <source>
        <dbReference type="Proteomes" id="UP000001307"/>
    </source>
</evidence>
<reference evidence="8" key="1">
    <citation type="journal article" date="2010" name="Science">
        <title>Plasticity of animal genome architecture unmasked by rapid evolution of a pelagic tunicate.</title>
        <authorList>
            <person name="Denoeud F."/>
            <person name="Henriet S."/>
            <person name="Mungpakdee S."/>
            <person name="Aury J.M."/>
            <person name="Da Silva C."/>
            <person name="Brinkmann H."/>
            <person name="Mikhaleva J."/>
            <person name="Olsen L.C."/>
            <person name="Jubin C."/>
            <person name="Canestro C."/>
            <person name="Bouquet J.M."/>
            <person name="Danks G."/>
            <person name="Poulain J."/>
            <person name="Campsteijn C."/>
            <person name="Adamski M."/>
            <person name="Cross I."/>
            <person name="Yadetie F."/>
            <person name="Muffato M."/>
            <person name="Louis A."/>
            <person name="Butcher S."/>
            <person name="Tsagkogeorga G."/>
            <person name="Konrad A."/>
            <person name="Singh S."/>
            <person name="Jensen M.F."/>
            <person name="Cong E.H."/>
            <person name="Eikeseth-Otteraa H."/>
            <person name="Noel B."/>
            <person name="Anthouard V."/>
            <person name="Porcel B.M."/>
            <person name="Kachouri-Lafond R."/>
            <person name="Nishino A."/>
            <person name="Ugolini M."/>
            <person name="Chourrout P."/>
            <person name="Nishida H."/>
            <person name="Aasland R."/>
            <person name="Huzurbazar S."/>
            <person name="Westhof E."/>
            <person name="Delsuc F."/>
            <person name="Lehrach H."/>
            <person name="Reinhardt R."/>
            <person name="Weissenbach J."/>
            <person name="Roy S.W."/>
            <person name="Artiguenave F."/>
            <person name="Postlethwait J.H."/>
            <person name="Manak J.R."/>
            <person name="Thompson E.M."/>
            <person name="Jaillon O."/>
            <person name="Du Pasquier L."/>
            <person name="Boudinot P."/>
            <person name="Liberles D.A."/>
            <person name="Volff J.N."/>
            <person name="Philippe H."/>
            <person name="Lenhard B."/>
            <person name="Roest Crollius H."/>
            <person name="Wincker P."/>
            <person name="Chourrout D."/>
        </authorList>
    </citation>
    <scope>NUCLEOTIDE SEQUENCE [LARGE SCALE GENOMIC DNA]</scope>
</reference>
<dbReference type="Pfam" id="PF00096">
    <property type="entry name" value="zf-C2H2"/>
    <property type="match status" value="3"/>
</dbReference>
<dbReference type="InterPro" id="IPR036236">
    <property type="entry name" value="Znf_C2H2_sf"/>
</dbReference>
<dbReference type="InParanoid" id="E4XG87"/>
<gene>
    <name evidence="8" type="ORF">GSOID_T00010495001</name>
    <name evidence="9" type="ORF">GSOID_T00030920001</name>
</gene>
<dbReference type="GO" id="GO:0000978">
    <property type="term" value="F:RNA polymerase II cis-regulatory region sequence-specific DNA binding"/>
    <property type="evidence" value="ECO:0007669"/>
    <property type="project" value="TreeGrafter"/>
</dbReference>
<evidence type="ECO:0000313" key="9">
    <source>
        <dbReference type="EMBL" id="CBY37460.1"/>
    </source>
</evidence>
<dbReference type="PANTHER" id="PTHR23235:SF120">
    <property type="entry name" value="KRUPPEL-LIKE FACTOR 15"/>
    <property type="match status" value="1"/>
</dbReference>
<dbReference type="PANTHER" id="PTHR23235">
    <property type="entry name" value="KRUEPPEL-LIKE TRANSCRIPTION FACTOR"/>
    <property type="match status" value="1"/>
</dbReference>
<name>E4XG87_OIKDI</name>
<dbReference type="Proteomes" id="UP000001307">
    <property type="component" value="Unassembled WGS sequence"/>
</dbReference>
<feature type="domain" description="C2H2-type" evidence="7">
    <location>
        <begin position="164"/>
        <end position="193"/>
    </location>
</feature>
<keyword evidence="4" id="KW-0862">Zinc</keyword>
<feature type="compositionally biased region" description="Acidic residues" evidence="6">
    <location>
        <begin position="44"/>
        <end position="53"/>
    </location>
</feature>
<dbReference type="Proteomes" id="UP000011014">
    <property type="component" value="Unassembled WGS sequence"/>
</dbReference>
<dbReference type="GO" id="GO:0000981">
    <property type="term" value="F:DNA-binding transcription factor activity, RNA polymerase II-specific"/>
    <property type="evidence" value="ECO:0007669"/>
    <property type="project" value="TreeGrafter"/>
</dbReference>
<evidence type="ECO:0000256" key="3">
    <source>
        <dbReference type="ARBA" id="ARBA00022771"/>
    </source>
</evidence>
<feature type="domain" description="C2H2-type" evidence="7">
    <location>
        <begin position="194"/>
        <end position="223"/>
    </location>
</feature>
<evidence type="ECO:0000259" key="7">
    <source>
        <dbReference type="PROSITE" id="PS50157"/>
    </source>
</evidence>
<dbReference type="InterPro" id="IPR013087">
    <property type="entry name" value="Znf_C2H2_type"/>
</dbReference>
<sequence>MSGAFIYGTPSFHSSDNEDDEMVCINTRDQMISVDSNSNSDHVEDVEEAEEDDTHVQLIDLKEEKFEDPEESPVVIEQAEDDILMNTTNTMEESEDEVEKIELFYVGPSSRQKTKVFDAPNIDILKPIRCSVIKIGPLAKPETSDDEVEEMHIDNNIRTSLRPHICPYINCHKSYKKKAHLRGHLRVHTGDRPYVCDYNNCNKRFSRSDELSRHKRVHTGERPFQCPVCDRRFIRSDHLTKHAR</sequence>
<evidence type="ECO:0000256" key="4">
    <source>
        <dbReference type="ARBA" id="ARBA00022833"/>
    </source>
</evidence>
<evidence type="ECO:0000256" key="2">
    <source>
        <dbReference type="ARBA" id="ARBA00022737"/>
    </source>
</evidence>
<dbReference type="EMBL" id="FN654981">
    <property type="protein sequence ID" value="CBY37460.1"/>
    <property type="molecule type" value="Genomic_DNA"/>
</dbReference>
<dbReference type="PROSITE" id="PS50157">
    <property type="entry name" value="ZINC_FINGER_C2H2_2"/>
    <property type="match status" value="3"/>
</dbReference>
<accession>E4XG87</accession>
<dbReference type="AlphaFoldDB" id="E4XG87"/>
<evidence type="ECO:0000256" key="6">
    <source>
        <dbReference type="SAM" id="MobiDB-lite"/>
    </source>
</evidence>
<protein>
    <recommendedName>
        <fullName evidence="7">C2H2-type domain-containing protein</fullName>
    </recommendedName>
</protein>
<dbReference type="GO" id="GO:0008270">
    <property type="term" value="F:zinc ion binding"/>
    <property type="evidence" value="ECO:0007669"/>
    <property type="project" value="UniProtKB-KW"/>
</dbReference>
<dbReference type="SMART" id="SM00355">
    <property type="entry name" value="ZnF_C2H2"/>
    <property type="match status" value="3"/>
</dbReference>
<evidence type="ECO:0000256" key="5">
    <source>
        <dbReference type="PROSITE-ProRule" id="PRU00042"/>
    </source>
</evidence>
<dbReference type="Gene3D" id="3.30.160.60">
    <property type="entry name" value="Classic Zinc Finger"/>
    <property type="match status" value="3"/>
</dbReference>
<keyword evidence="2" id="KW-0677">Repeat</keyword>
<dbReference type="FunFam" id="3.30.160.60:FF:000007">
    <property type="entry name" value="Basic krueppel-like factor 3"/>
    <property type="match status" value="1"/>
</dbReference>
<dbReference type="SUPFAM" id="SSF57667">
    <property type="entry name" value="beta-beta-alpha zinc fingers"/>
    <property type="match status" value="2"/>
</dbReference>